<dbReference type="OrthoDB" id="1466630at2"/>
<evidence type="ECO:0000313" key="5">
    <source>
        <dbReference type="Proteomes" id="UP000257127"/>
    </source>
</evidence>
<dbReference type="InterPro" id="IPR013783">
    <property type="entry name" value="Ig-like_fold"/>
</dbReference>
<dbReference type="Proteomes" id="UP000257127">
    <property type="component" value="Unassembled WGS sequence"/>
</dbReference>
<name>A0A3E1EUC9_9FLAO</name>
<dbReference type="EMBL" id="QURB01000012">
    <property type="protein sequence ID" value="RFC53164.1"/>
    <property type="molecule type" value="Genomic_DNA"/>
</dbReference>
<dbReference type="Gene3D" id="2.60.40.10">
    <property type="entry name" value="Immunoglobulins"/>
    <property type="match status" value="1"/>
</dbReference>
<dbReference type="InterPro" id="IPR035986">
    <property type="entry name" value="PKD_dom_sf"/>
</dbReference>
<evidence type="ECO:0000313" key="4">
    <source>
        <dbReference type="EMBL" id="RFC53164.1"/>
    </source>
</evidence>
<dbReference type="Pfam" id="PF18911">
    <property type="entry name" value="PKD_4"/>
    <property type="match status" value="1"/>
</dbReference>
<feature type="compositionally biased region" description="Basic and acidic residues" evidence="1">
    <location>
        <begin position="143"/>
        <end position="162"/>
    </location>
</feature>
<keyword evidence="2" id="KW-1133">Transmembrane helix</keyword>
<gene>
    <name evidence="4" type="ORF">DXU93_14485</name>
</gene>
<accession>A0A3E1EUC9</accession>
<keyword evidence="2" id="KW-0472">Membrane</keyword>
<protein>
    <recommendedName>
        <fullName evidence="3">PKD domain-containing protein</fullName>
    </recommendedName>
</protein>
<dbReference type="AlphaFoldDB" id="A0A3E1EUC9"/>
<proteinExistence type="predicted"/>
<organism evidence="4 5">
    <name type="scientific">Brumimicrobium aurantiacum</name>
    <dbReference type="NCBI Taxonomy" id="1737063"/>
    <lineage>
        <taxon>Bacteria</taxon>
        <taxon>Pseudomonadati</taxon>
        <taxon>Bacteroidota</taxon>
        <taxon>Flavobacteriia</taxon>
        <taxon>Flavobacteriales</taxon>
        <taxon>Crocinitomicaceae</taxon>
        <taxon>Brumimicrobium</taxon>
    </lineage>
</organism>
<evidence type="ECO:0000259" key="3">
    <source>
        <dbReference type="PROSITE" id="PS50093"/>
    </source>
</evidence>
<evidence type="ECO:0000256" key="1">
    <source>
        <dbReference type="SAM" id="MobiDB-lite"/>
    </source>
</evidence>
<dbReference type="InterPro" id="IPR000601">
    <property type="entry name" value="PKD_dom"/>
</dbReference>
<dbReference type="CDD" id="cd00146">
    <property type="entry name" value="PKD"/>
    <property type="match status" value="1"/>
</dbReference>
<feature type="compositionally biased region" description="Basic and acidic residues" evidence="1">
    <location>
        <begin position="94"/>
        <end position="134"/>
    </location>
</feature>
<sequence>MKDNLEKAFKESLESYEAPYDEAAWSAMNAKLNARSAAKGTGLASVYKWGLSIILLSAVITGSYFLIDKEDEVKPQQAEAVTTEKVTPQTETNNEEKKTSIFEETSKEVEKKDDVESSIKIEDKKPELNEKEVETQSEVSDSEPVKDNTNDPQKDKLEKKNEPQMLMEPAEVTEQYVAGLISNTTICTGESIEIRNDSKDELVRFSLGNNWVVLKAGENYNFKPTEHLVVAFVNQDLEVIAEEKITVNALPSIDFKMEANIFEEGMPVVNVESYGDYKAYNWSFDGESTVNGASAKHHFFNKGDYDITLNVTDLNGCKNSISKSVHIRDKFNLMAVDAFKPTGSDIRNKTFMPYSLTEREVQFKLTIIDPVDNGIVFTSTDATNAWDGTDQRTGKLTESNKSFIWKVQIFNPAPNERPIYAGTVVHN</sequence>
<keyword evidence="2" id="KW-0812">Transmembrane</keyword>
<feature type="transmembrane region" description="Helical" evidence="2">
    <location>
        <begin position="49"/>
        <end position="67"/>
    </location>
</feature>
<comment type="caution">
    <text evidence="4">The sequence shown here is derived from an EMBL/GenBank/DDBJ whole genome shotgun (WGS) entry which is preliminary data.</text>
</comment>
<dbReference type="PROSITE" id="PS50093">
    <property type="entry name" value="PKD"/>
    <property type="match status" value="1"/>
</dbReference>
<feature type="domain" description="PKD" evidence="3">
    <location>
        <begin position="272"/>
        <end position="327"/>
    </location>
</feature>
<evidence type="ECO:0000256" key="2">
    <source>
        <dbReference type="SAM" id="Phobius"/>
    </source>
</evidence>
<dbReference type="SUPFAM" id="SSF49299">
    <property type="entry name" value="PKD domain"/>
    <property type="match status" value="1"/>
</dbReference>
<keyword evidence="5" id="KW-1185">Reference proteome</keyword>
<feature type="region of interest" description="Disordered" evidence="1">
    <location>
        <begin position="73"/>
        <end position="166"/>
    </location>
</feature>
<reference evidence="4 5" key="1">
    <citation type="submission" date="2018-08" db="EMBL/GenBank/DDBJ databases">
        <title>The draft genome squence of Brumimicrobium sp. N62.</title>
        <authorList>
            <person name="Du Z.-J."/>
            <person name="Luo H.-R."/>
        </authorList>
    </citation>
    <scope>NUCLEOTIDE SEQUENCE [LARGE SCALE GENOMIC DNA]</scope>
    <source>
        <strain evidence="4 5">N62</strain>
    </source>
</reference>
<dbReference type="RefSeq" id="WP_116882025.1">
    <property type="nucleotide sequence ID" value="NZ_QURB01000012.1"/>
</dbReference>